<evidence type="ECO:0000256" key="3">
    <source>
        <dbReference type="ARBA" id="ARBA00022833"/>
    </source>
</evidence>
<name>A0A9N7MS59_STRHE</name>
<keyword evidence="3" id="KW-0862">Zinc</keyword>
<gene>
    <name evidence="7" type="ORF">SHERM_14086</name>
</gene>
<dbReference type="PANTHER" id="PTHR33248">
    <property type="entry name" value="ZINC ION-BINDING PROTEIN"/>
    <property type="match status" value="1"/>
</dbReference>
<feature type="domain" description="GRF-type" evidence="6">
    <location>
        <begin position="16"/>
        <end position="57"/>
    </location>
</feature>
<evidence type="ECO:0000313" key="7">
    <source>
        <dbReference type="EMBL" id="CAA0813527.1"/>
    </source>
</evidence>
<evidence type="ECO:0000313" key="8">
    <source>
        <dbReference type="Proteomes" id="UP001153555"/>
    </source>
</evidence>
<keyword evidence="5" id="KW-0175">Coiled coil</keyword>
<organism evidence="7 8">
    <name type="scientific">Striga hermonthica</name>
    <name type="common">Purple witchweed</name>
    <name type="synonym">Buchnera hermonthica</name>
    <dbReference type="NCBI Taxonomy" id="68872"/>
    <lineage>
        <taxon>Eukaryota</taxon>
        <taxon>Viridiplantae</taxon>
        <taxon>Streptophyta</taxon>
        <taxon>Embryophyta</taxon>
        <taxon>Tracheophyta</taxon>
        <taxon>Spermatophyta</taxon>
        <taxon>Magnoliopsida</taxon>
        <taxon>eudicotyledons</taxon>
        <taxon>Gunneridae</taxon>
        <taxon>Pentapetalae</taxon>
        <taxon>asterids</taxon>
        <taxon>lamiids</taxon>
        <taxon>Lamiales</taxon>
        <taxon>Orobanchaceae</taxon>
        <taxon>Buchnereae</taxon>
        <taxon>Striga</taxon>
    </lineage>
</organism>
<evidence type="ECO:0000259" key="6">
    <source>
        <dbReference type="PROSITE" id="PS51999"/>
    </source>
</evidence>
<dbReference type="AlphaFoldDB" id="A0A9N7MS59"/>
<evidence type="ECO:0000256" key="4">
    <source>
        <dbReference type="PROSITE-ProRule" id="PRU01343"/>
    </source>
</evidence>
<dbReference type="EMBL" id="CACSLK010011356">
    <property type="protein sequence ID" value="CAA0813527.1"/>
    <property type="molecule type" value="Genomic_DNA"/>
</dbReference>
<dbReference type="InterPro" id="IPR010666">
    <property type="entry name" value="Znf_GRF"/>
</dbReference>
<evidence type="ECO:0000256" key="2">
    <source>
        <dbReference type="ARBA" id="ARBA00022771"/>
    </source>
</evidence>
<accession>A0A9N7MS59</accession>
<keyword evidence="8" id="KW-1185">Reference proteome</keyword>
<protein>
    <recommendedName>
        <fullName evidence="6">GRF-type domain-containing protein</fullName>
    </recommendedName>
</protein>
<dbReference type="GO" id="GO:0008270">
    <property type="term" value="F:zinc ion binding"/>
    <property type="evidence" value="ECO:0007669"/>
    <property type="project" value="UniProtKB-KW"/>
</dbReference>
<dbReference type="PROSITE" id="PS51999">
    <property type="entry name" value="ZF_GRF"/>
    <property type="match status" value="1"/>
</dbReference>
<keyword evidence="2 4" id="KW-0863">Zinc-finger</keyword>
<evidence type="ECO:0000256" key="5">
    <source>
        <dbReference type="SAM" id="Coils"/>
    </source>
</evidence>
<comment type="caution">
    <text evidence="7">The sequence shown here is derived from an EMBL/GenBank/DDBJ whole genome shotgun (WGS) entry which is preliminary data.</text>
</comment>
<proteinExistence type="predicted"/>
<sequence length="167" mass="19189">MEEVSEGSYIASGKECDCRKPSVVRTSWTSENPGRRFYSCNYKKGGGCNFFCWVDGPMCTRSEQLIPGLLRKSNELRRILQGIQEENDKLKEEKKNLAAEMKRLKISMRTKSKSTMWLFFVESAIILYQYLNNKDCGAEVPPAIDSGEHLRAAPLRRRTLQRTAVRE</sequence>
<reference evidence="7" key="1">
    <citation type="submission" date="2019-12" db="EMBL/GenBank/DDBJ databases">
        <authorList>
            <person name="Scholes J."/>
        </authorList>
    </citation>
    <scope>NUCLEOTIDE SEQUENCE</scope>
</reference>
<evidence type="ECO:0000256" key="1">
    <source>
        <dbReference type="ARBA" id="ARBA00022723"/>
    </source>
</evidence>
<dbReference type="Pfam" id="PF06839">
    <property type="entry name" value="Zn_ribbon_GRF"/>
    <property type="match status" value="1"/>
</dbReference>
<keyword evidence="1" id="KW-0479">Metal-binding</keyword>
<dbReference type="OrthoDB" id="2822301at2759"/>
<dbReference type="Proteomes" id="UP001153555">
    <property type="component" value="Unassembled WGS sequence"/>
</dbReference>
<feature type="coiled-coil region" evidence="5">
    <location>
        <begin position="73"/>
        <end position="107"/>
    </location>
</feature>